<dbReference type="Proteomes" id="UP000887580">
    <property type="component" value="Unplaced"/>
</dbReference>
<proteinExistence type="predicted"/>
<dbReference type="WBParaSite" id="PS1159_v2.g20030.t1">
    <property type="protein sequence ID" value="PS1159_v2.g20030.t1"/>
    <property type="gene ID" value="PS1159_v2.g20030"/>
</dbReference>
<protein>
    <submittedName>
        <fullName evidence="2">N-acetyltransferase domain-containing protein</fullName>
    </submittedName>
</protein>
<evidence type="ECO:0000313" key="2">
    <source>
        <dbReference type="WBParaSite" id="PS1159_v2.g20030.t1"/>
    </source>
</evidence>
<name>A0AC35FR18_9BILA</name>
<evidence type="ECO:0000313" key="1">
    <source>
        <dbReference type="Proteomes" id="UP000887580"/>
    </source>
</evidence>
<sequence>MLSRLAQKQFLLYRLTSSSIAAAASQTYKPLQRAEDNFIFDHRKDREILEDKWTPNNTDLKIKFELLDKNIKGNELIELLGPMIKNWIKCENSIIAKADNNKIVGIFMGSLVERYEFCEIYRGALFHDKPKLLLKNDYAEDIRNGPFRSLNLNRIVTLLEELEWQTGKFLPKNTQKLALLEFAAVHPKFMGFGVGTKAAPIMQKIMLNQGCTHEVGYTVSDATYKICLKSGHVPVFSIPYDRFLENGRPIFTNLSDGATAAHTTLRSLRG</sequence>
<reference evidence="2" key="1">
    <citation type="submission" date="2022-11" db="UniProtKB">
        <authorList>
            <consortium name="WormBaseParasite"/>
        </authorList>
    </citation>
    <scope>IDENTIFICATION</scope>
</reference>
<accession>A0AC35FR18</accession>
<organism evidence="1 2">
    <name type="scientific">Panagrolaimus sp. PS1159</name>
    <dbReference type="NCBI Taxonomy" id="55785"/>
    <lineage>
        <taxon>Eukaryota</taxon>
        <taxon>Metazoa</taxon>
        <taxon>Ecdysozoa</taxon>
        <taxon>Nematoda</taxon>
        <taxon>Chromadorea</taxon>
        <taxon>Rhabditida</taxon>
        <taxon>Tylenchina</taxon>
        <taxon>Panagrolaimomorpha</taxon>
        <taxon>Panagrolaimoidea</taxon>
        <taxon>Panagrolaimidae</taxon>
        <taxon>Panagrolaimus</taxon>
    </lineage>
</organism>